<dbReference type="GO" id="GO:0008800">
    <property type="term" value="F:beta-lactamase activity"/>
    <property type="evidence" value="ECO:0007669"/>
    <property type="project" value="UniProtKB-EC"/>
</dbReference>
<keyword evidence="2" id="KW-0732">Signal</keyword>
<evidence type="ECO:0000256" key="1">
    <source>
        <dbReference type="ARBA" id="ARBA00001526"/>
    </source>
</evidence>
<organism evidence="4 5">
    <name type="scientific">Catalinimonas alkaloidigena</name>
    <dbReference type="NCBI Taxonomy" id="1075417"/>
    <lineage>
        <taxon>Bacteria</taxon>
        <taxon>Pseudomonadati</taxon>
        <taxon>Bacteroidota</taxon>
        <taxon>Cytophagia</taxon>
        <taxon>Cytophagales</taxon>
        <taxon>Catalimonadaceae</taxon>
        <taxon>Catalinimonas</taxon>
    </lineage>
</organism>
<dbReference type="Proteomes" id="UP000198510">
    <property type="component" value="Unassembled WGS sequence"/>
</dbReference>
<evidence type="ECO:0000259" key="3">
    <source>
        <dbReference type="Pfam" id="PF13354"/>
    </source>
</evidence>
<dbReference type="PANTHER" id="PTHR35333">
    <property type="entry name" value="BETA-LACTAMASE"/>
    <property type="match status" value="1"/>
</dbReference>
<dbReference type="STRING" id="1075417.SAMN05421823_102562"/>
<dbReference type="GO" id="GO:0030655">
    <property type="term" value="P:beta-lactam antibiotic catabolic process"/>
    <property type="evidence" value="ECO:0007669"/>
    <property type="project" value="InterPro"/>
</dbReference>
<gene>
    <name evidence="4" type="ORF">SAMN05421823_102562</name>
</gene>
<evidence type="ECO:0000313" key="4">
    <source>
        <dbReference type="EMBL" id="SDK36436.1"/>
    </source>
</evidence>
<dbReference type="RefSeq" id="WP_089680775.1">
    <property type="nucleotide sequence ID" value="NZ_FNFO01000002.1"/>
</dbReference>
<reference evidence="4 5" key="1">
    <citation type="submission" date="2016-10" db="EMBL/GenBank/DDBJ databases">
        <authorList>
            <person name="de Groot N.N."/>
        </authorList>
    </citation>
    <scope>NUCLEOTIDE SEQUENCE [LARGE SCALE GENOMIC DNA]</scope>
    <source>
        <strain evidence="4 5">DSM 25186</strain>
    </source>
</reference>
<dbReference type="OrthoDB" id="1422836at2"/>
<dbReference type="InterPro" id="IPR045155">
    <property type="entry name" value="Beta-lactam_cat"/>
</dbReference>
<feature type="signal peptide" evidence="2">
    <location>
        <begin position="1"/>
        <end position="26"/>
    </location>
</feature>
<keyword evidence="5" id="KW-1185">Reference proteome</keyword>
<evidence type="ECO:0000313" key="5">
    <source>
        <dbReference type="Proteomes" id="UP000198510"/>
    </source>
</evidence>
<proteinExistence type="predicted"/>
<comment type="catalytic activity">
    <reaction evidence="1">
        <text>a beta-lactam + H2O = a substituted beta-amino acid</text>
        <dbReference type="Rhea" id="RHEA:20401"/>
        <dbReference type="ChEBI" id="CHEBI:15377"/>
        <dbReference type="ChEBI" id="CHEBI:35627"/>
        <dbReference type="ChEBI" id="CHEBI:140347"/>
        <dbReference type="EC" id="3.5.2.6"/>
    </reaction>
</comment>
<name>A0A1G9BA37_9BACT</name>
<dbReference type="PANTHER" id="PTHR35333:SF4">
    <property type="entry name" value="SLR0121 PROTEIN"/>
    <property type="match status" value="1"/>
</dbReference>
<dbReference type="AlphaFoldDB" id="A0A1G9BA37"/>
<dbReference type="Pfam" id="PF13354">
    <property type="entry name" value="Beta-lactamase2"/>
    <property type="match status" value="1"/>
</dbReference>
<feature type="chain" id="PRO_5011707296" evidence="2">
    <location>
        <begin position="27"/>
        <end position="320"/>
    </location>
</feature>
<sequence length="320" mass="36053">MKDLLLRYAFCAATFCLFFPIFPGGAQPNAAQPNEAQGKPDKKLQAQLEQLVAGFRGDVGIYVRHLKTGRTAMIHADSLFPTASMIKIPITIALFDKINRGELDYHTPLVYRDSLLYPGEDILGSFQDSAVIELSKVAMLMITTSDNTASLWAQSLAGTGTVINQWLADHGFRHTRVNSRTPGREPNRTHYGWGQTTPREMAELLVMIREGRVINPAASERIYRNLCHIYWDHEALSQIPPTVQAASKQGAVDESRSEVVLVNAPSGDYVFCVITNHQQDQSWQQDNEGYVLLRDVSCLLWQYFEPRSHWQPPAHNEAWQ</sequence>
<dbReference type="InterPro" id="IPR012338">
    <property type="entry name" value="Beta-lactam/transpept-like"/>
</dbReference>
<dbReference type="EMBL" id="FNFO01000002">
    <property type="protein sequence ID" value="SDK36436.1"/>
    <property type="molecule type" value="Genomic_DNA"/>
</dbReference>
<evidence type="ECO:0000256" key="2">
    <source>
        <dbReference type="SAM" id="SignalP"/>
    </source>
</evidence>
<protein>
    <submittedName>
        <fullName evidence="4">Beta-lactamase class A</fullName>
    </submittedName>
</protein>
<accession>A0A1G9BA37</accession>
<dbReference type="Gene3D" id="3.40.710.10">
    <property type="entry name" value="DD-peptidase/beta-lactamase superfamily"/>
    <property type="match status" value="1"/>
</dbReference>
<dbReference type="GO" id="GO:0046677">
    <property type="term" value="P:response to antibiotic"/>
    <property type="evidence" value="ECO:0007669"/>
    <property type="project" value="InterPro"/>
</dbReference>
<dbReference type="SUPFAM" id="SSF56601">
    <property type="entry name" value="beta-lactamase/transpeptidase-like"/>
    <property type="match status" value="1"/>
</dbReference>
<feature type="domain" description="Beta-lactamase class A catalytic" evidence="3">
    <location>
        <begin position="60"/>
        <end position="275"/>
    </location>
</feature>
<dbReference type="InterPro" id="IPR000871">
    <property type="entry name" value="Beta-lactam_class-A"/>
</dbReference>